<comment type="similarity">
    <text evidence="3">Belongs to the peptidase M24B family.</text>
</comment>
<keyword evidence="7" id="KW-1185">Reference proteome</keyword>
<dbReference type="Gene3D" id="3.40.350.10">
    <property type="entry name" value="Creatinase/prolidase N-terminal domain"/>
    <property type="match status" value="1"/>
</dbReference>
<dbReference type="GO" id="GO:0046872">
    <property type="term" value="F:metal ion binding"/>
    <property type="evidence" value="ECO:0007669"/>
    <property type="project" value="UniProtKB-KW"/>
</dbReference>
<keyword evidence="6" id="KW-0645">Protease</keyword>
<dbReference type="SUPFAM" id="SSF55920">
    <property type="entry name" value="Creatinase/aminopeptidase"/>
    <property type="match status" value="1"/>
</dbReference>
<feature type="domain" description="Peptidase M24" evidence="4">
    <location>
        <begin position="179"/>
        <end position="383"/>
    </location>
</feature>
<dbReference type="EMBL" id="CP072943">
    <property type="protein sequence ID" value="QTX33089.1"/>
    <property type="molecule type" value="Genomic_DNA"/>
</dbReference>
<evidence type="ECO:0000259" key="4">
    <source>
        <dbReference type="Pfam" id="PF00557"/>
    </source>
</evidence>
<dbReference type="InterPro" id="IPR001131">
    <property type="entry name" value="Peptidase_M24B_aminopep-P_CS"/>
</dbReference>
<feature type="domain" description="Creatinase N-terminal" evidence="5">
    <location>
        <begin position="43"/>
        <end position="169"/>
    </location>
</feature>
<keyword evidence="6" id="KW-0031">Aminopeptidase</keyword>
<dbReference type="Proteomes" id="UP000671879">
    <property type="component" value="Chromosome"/>
</dbReference>
<proteinExistence type="inferred from homology"/>
<dbReference type="PANTHER" id="PTHR46112:SF3">
    <property type="entry name" value="AMINOPEPTIDASE YPDF"/>
    <property type="match status" value="1"/>
</dbReference>
<dbReference type="PROSITE" id="PS00491">
    <property type="entry name" value="PROLINE_PEPTIDASE"/>
    <property type="match status" value="1"/>
</dbReference>
<accession>A0A9Q7AF46</accession>
<dbReference type="SUPFAM" id="SSF53092">
    <property type="entry name" value="Creatinase/prolidase N-terminal domain"/>
    <property type="match status" value="1"/>
</dbReference>
<dbReference type="AlphaFoldDB" id="A0A9Q7AF46"/>
<dbReference type="Pfam" id="PF00557">
    <property type="entry name" value="Peptidase_M24"/>
    <property type="match status" value="1"/>
</dbReference>
<evidence type="ECO:0000259" key="5">
    <source>
        <dbReference type="Pfam" id="PF01321"/>
    </source>
</evidence>
<reference evidence="7" key="1">
    <citation type="submission" date="2021-04" db="EMBL/GenBank/DDBJ databases">
        <title>A novel Synergistetes isolate from a pyrite-forming mixed culture.</title>
        <authorList>
            <person name="Bunk B."/>
            <person name="Sproer C."/>
            <person name="Spring S."/>
            <person name="Pester M."/>
        </authorList>
    </citation>
    <scope>NUCLEOTIDE SEQUENCE [LARGE SCALE GENOMIC DNA]</scope>
    <source>
        <strain evidence="7">J.5.4.2-T.3.5.2</strain>
    </source>
</reference>
<dbReference type="CDD" id="cd01092">
    <property type="entry name" value="APP-like"/>
    <property type="match status" value="1"/>
</dbReference>
<evidence type="ECO:0000313" key="7">
    <source>
        <dbReference type="Proteomes" id="UP000671879"/>
    </source>
</evidence>
<gene>
    <name evidence="6" type="ORF">KAR29_04090</name>
</gene>
<keyword evidence="2" id="KW-0378">Hydrolase</keyword>
<dbReference type="InterPro" id="IPR000587">
    <property type="entry name" value="Creatinase_N"/>
</dbReference>
<dbReference type="InterPro" id="IPR050659">
    <property type="entry name" value="Peptidase_M24B"/>
</dbReference>
<dbReference type="Pfam" id="PF01321">
    <property type="entry name" value="Creatinase_N"/>
    <property type="match status" value="1"/>
</dbReference>
<dbReference type="PANTHER" id="PTHR46112">
    <property type="entry name" value="AMINOPEPTIDASE"/>
    <property type="match status" value="1"/>
</dbReference>
<organism evidence="6 7">
    <name type="scientific">Aminithiophilus ramosus</name>
    <dbReference type="NCBI Taxonomy" id="3029084"/>
    <lineage>
        <taxon>Bacteria</taxon>
        <taxon>Thermotogati</taxon>
        <taxon>Synergistota</taxon>
        <taxon>Synergistia</taxon>
        <taxon>Synergistales</taxon>
        <taxon>Aminithiophilaceae</taxon>
        <taxon>Aminithiophilus</taxon>
    </lineage>
</organism>
<sequence length="400" mass="44009">MGRRGSCRRRARRLPSLSRRGALAPSGAERGVRAVNFGPIGRRVEALRRLMTERGCFSFVLPVIERANWESLYYLSGFRGTSGAAVVTSTETFLVTDGRYLAQARRQSPFEVLEQRGGRLSEALAALLRRLSPRNVGLEWDRVTHGTYLSFESLGYPLVDVSSLLPRLRRRKDETEIPLIRGAAERAALAFRRTLAKAGEGMTEREFAALLEFEIRSAGAEGGWGTSDFIVASGSRSALPHGRPTDRVFLRGDWVTVDFGARYGDYLSDITRNFTVGPADPWLLEIHGLVTCAHDRAAALLVPGVPCRDVDRAARSVIEEGGYGEAFPHGLGHGLGLEVHEAPRLSPRFDDILEVGDVVTVEPGIYVEGRGGVRLEDDYVITETGAICLTEKLEARLFEV</sequence>
<dbReference type="InterPro" id="IPR029149">
    <property type="entry name" value="Creatin/AminoP/Spt16_N"/>
</dbReference>
<evidence type="ECO:0000256" key="2">
    <source>
        <dbReference type="ARBA" id="ARBA00022801"/>
    </source>
</evidence>
<dbReference type="InterPro" id="IPR000994">
    <property type="entry name" value="Pept_M24"/>
</dbReference>
<evidence type="ECO:0000256" key="1">
    <source>
        <dbReference type="ARBA" id="ARBA00022723"/>
    </source>
</evidence>
<evidence type="ECO:0000256" key="3">
    <source>
        <dbReference type="RuleBase" id="RU000590"/>
    </source>
</evidence>
<protein>
    <submittedName>
        <fullName evidence="6">Aminopeptidase P family protein</fullName>
    </submittedName>
</protein>
<evidence type="ECO:0000313" key="6">
    <source>
        <dbReference type="EMBL" id="QTX33089.1"/>
    </source>
</evidence>
<dbReference type="KEGG" id="aram:KAR29_04090"/>
<dbReference type="InterPro" id="IPR036005">
    <property type="entry name" value="Creatinase/aminopeptidase-like"/>
</dbReference>
<dbReference type="Gene3D" id="3.90.230.10">
    <property type="entry name" value="Creatinase/methionine aminopeptidase superfamily"/>
    <property type="match status" value="1"/>
</dbReference>
<dbReference type="GO" id="GO:0004177">
    <property type="term" value="F:aminopeptidase activity"/>
    <property type="evidence" value="ECO:0007669"/>
    <property type="project" value="UniProtKB-KW"/>
</dbReference>
<keyword evidence="1 3" id="KW-0479">Metal-binding</keyword>
<name>A0A9Q7AF46_9BACT</name>